<name>A0AAP2W9R8_9FIRM</name>
<feature type="domain" description="Ig-like" evidence="2">
    <location>
        <begin position="1382"/>
        <end position="1460"/>
    </location>
</feature>
<dbReference type="EMBL" id="JAJNOR010000002">
    <property type="protein sequence ID" value="MCD2492054.1"/>
    <property type="molecule type" value="Genomic_DNA"/>
</dbReference>
<dbReference type="InterPro" id="IPR018247">
    <property type="entry name" value="EF_Hand_1_Ca_BS"/>
</dbReference>
<evidence type="ECO:0000313" key="3">
    <source>
        <dbReference type="EMBL" id="MCD2492054.1"/>
    </source>
</evidence>
<keyword evidence="1" id="KW-0812">Transmembrane</keyword>
<keyword evidence="1" id="KW-0472">Membrane</keyword>
<dbReference type="SMART" id="SM00635">
    <property type="entry name" value="BID_2"/>
    <property type="match status" value="1"/>
</dbReference>
<feature type="transmembrane region" description="Helical" evidence="1">
    <location>
        <begin position="1587"/>
        <end position="1606"/>
    </location>
</feature>
<evidence type="ECO:0000256" key="1">
    <source>
        <dbReference type="SAM" id="Phobius"/>
    </source>
</evidence>
<evidence type="ECO:0000259" key="2">
    <source>
        <dbReference type="PROSITE" id="PS50835"/>
    </source>
</evidence>
<proteinExistence type="predicted"/>
<dbReference type="Gene3D" id="2.60.40.1080">
    <property type="match status" value="1"/>
</dbReference>
<dbReference type="SUPFAM" id="SSF48726">
    <property type="entry name" value="Immunoglobulin"/>
    <property type="match status" value="1"/>
</dbReference>
<accession>A0AAP2W9R8</accession>
<sequence>MDKPEQKMRRPGTARETKPLLSRFCNIFYGSTGRCLAAIALSLCMVFSLYPASASASEKEVTDGLNEKCGHVHREEDCGFQEEVGGAACAHMNEDGTYSCVPNSEDSEADSSYVCGHGDDCGYVEAAEGVPCTHSCKLCSQAETIEVMQTEQDADISGTAESMEQDLQEDPNVGLTSCAAEIPRLRAGLTQPLDEGVSVESGNTYTISNGAQLKYLKTIVNGGNNCSGAVFQLTGDIQLTDDWIPIGMSSAPFSGTFDGQRHIISGLSINTSSRYCGLFGYVNNAVIKDLGIENASVTSTGNDAAILAGFASGSTIERCYVTGNVKAYAAVSGLVGSTYSGITTIRNCYVRVALSPQGGRGDTAGISGWNESSSIEILNCYSACIGELRPIAGWSDGSAVPNGKITNTYFDKSLSPDFSPSSGRADLGRTSEELKQQSTYDGWDFSGIWAIDSGVNGGYPYLRGFIPGLFGAPGSISVTIKGVDGSPITDANVAIKLSNDGSSPEIPLSHQGGGLYSGTVTTENGSYDLYVSGAKVDGVTIVQSGKNAVDKGEITVSLTPPTPAVEVKWGADKNSLTNSGTFADAMSSSAAYIQLQSDVNPSSSPNVTWELTLDLNGSTITLPEPLTVTGSGAHLTVQDTSAGTDGKLTYAGINKFTVSLTVDAQFTLKHGIVEHTNGASVINSKSSGSDGGKITIEGGTVQCEMGSAADGGSNAIYSMGGFLMTGGEVISSCGTPSIAVAGDTGRLENGTVNNTGGSSAWLVASETEIAGGTLSGSGADSNCYAVKNFGTLKLSGSPVLSGQAADIYTQGGATVSANIGGTFYSGTPVSMFYKAEDQTAGDVLVNGLEDSSQAEKFSVINLYSRLGAEYEDLNKNLVLIEVPVPAPEVDAVNKYIYAGGLEIQIVAGSMAGCTNILYDKDGDGIIGMDEYLKISSAEPSAGGYDLSGYHVFGGSLNDAVTGSTKIIMRGGKVNGICGGGRQSGSSVQNTNVTITGGTVTGQVYGGSAFGTVDGTVTLTVGGSARIGLNNSGIVINGGSVTNGVDSFAVYPVLEADADVKVELPSGFAAGSVFATGAVRSDIAKVSLVGSGAVRMKPVLSGADIAALRQEDTPTATFAATGADSGLLKNVTSGMEYSIDQGGSWTDIIGSTVTVQDGVTPTNDVWIVKKGNGTTTDDSEVQTIDITQGAAVSGVTAIGCTTGGNDDGQLAGITTAMEYRLSTSDSWIEGTGSTVTGLANGLYYVRITASGTMLAGDTSSFTVMEYIPAPVYSIGLSQSGTYIFTETVAGYGVQNPLAVTVQNTGNRDTGALSVILSGTNADAFVIEETDIRNVAAGGKDSFKVSPAMGLVPGIYTAVVTVSGGNAIAPQSFAVSFTVNAGPPAVTGVTVSPSSITVTKGATLQFLASVQGTNDPVQTVTWSVSGNQKAGTAISESGLLTVAPDETAVALTITATSVADAGKAGSAAVTVASKPAAAPKIIEGINQSVEQGEDAVFKSDAEFEDFQKVLLDGKEISPGNYTVKEGSTVVILSSSYIKTLSEGRHTIGIVSKNGTAKTTFTIVKAESRSEMKTAKPASAAPRTGDHSGLFRWFAVLFLSGGLSAAMILRKKRKIN</sequence>
<keyword evidence="1" id="KW-1133">Transmembrane helix</keyword>
<dbReference type="InterPro" id="IPR036179">
    <property type="entry name" value="Ig-like_dom_sf"/>
</dbReference>
<protein>
    <recommendedName>
        <fullName evidence="2">Ig-like domain-containing protein</fullName>
    </recommendedName>
</protein>
<evidence type="ECO:0000313" key="4">
    <source>
        <dbReference type="Proteomes" id="UP001299265"/>
    </source>
</evidence>
<dbReference type="InterPro" id="IPR007110">
    <property type="entry name" value="Ig-like_dom"/>
</dbReference>
<dbReference type="Proteomes" id="UP001299265">
    <property type="component" value="Unassembled WGS sequence"/>
</dbReference>
<dbReference type="Gene3D" id="2.160.20.110">
    <property type="match status" value="1"/>
</dbReference>
<comment type="caution">
    <text evidence="3">The sequence shown here is derived from an EMBL/GenBank/DDBJ whole genome shotgun (WGS) entry which is preliminary data.</text>
</comment>
<dbReference type="InterPro" id="IPR003343">
    <property type="entry name" value="Big_2"/>
</dbReference>
<dbReference type="PROSITE" id="PS50835">
    <property type="entry name" value="IG_LIKE"/>
    <property type="match status" value="1"/>
</dbReference>
<reference evidence="3 4" key="1">
    <citation type="submission" date="2021-11" db="EMBL/GenBank/DDBJ databases">
        <title>Lacrimispora sp. nov. NSJ-141 isolated from human feces.</title>
        <authorList>
            <person name="Abdugheni R."/>
        </authorList>
    </citation>
    <scope>NUCLEOTIDE SEQUENCE [LARGE SCALE GENOMIC DNA]</scope>
    <source>
        <strain evidence="3 4">NSJ-141</strain>
    </source>
</reference>
<keyword evidence="4" id="KW-1185">Reference proteome</keyword>
<dbReference type="PROSITE" id="PS00018">
    <property type="entry name" value="EF_HAND_1"/>
    <property type="match status" value="1"/>
</dbReference>
<dbReference type="RefSeq" id="WP_231061974.1">
    <property type="nucleotide sequence ID" value="NZ_JAJNOR010000002.1"/>
</dbReference>
<organism evidence="3 4">
    <name type="scientific">Lientehia hominis</name>
    <dbReference type="NCBI Taxonomy" id="2897778"/>
    <lineage>
        <taxon>Bacteria</taxon>
        <taxon>Bacillati</taxon>
        <taxon>Bacillota</taxon>
        <taxon>Clostridia</taxon>
        <taxon>Lachnospirales</taxon>
        <taxon>Lachnospiraceae</taxon>
        <taxon>Lientehia</taxon>
    </lineage>
</organism>
<gene>
    <name evidence="3" type="ORF">LQE92_05370</name>
</gene>